<reference evidence="1" key="1">
    <citation type="submission" date="2020-02" db="EMBL/GenBank/DDBJ databases">
        <authorList>
            <person name="Meier V. D."/>
        </authorList>
    </citation>
    <scope>NUCLEOTIDE SEQUENCE</scope>
    <source>
        <strain evidence="1">AVDCRST_MAG93</strain>
    </source>
</reference>
<dbReference type="AlphaFoldDB" id="A0A6J4JCV5"/>
<proteinExistence type="predicted"/>
<name>A0A6J4JCV5_9CHLR</name>
<feature type="non-terminal residue" evidence="1">
    <location>
        <position position="1"/>
    </location>
</feature>
<protein>
    <submittedName>
        <fullName evidence="1">Uncharacterized protein</fullName>
    </submittedName>
</protein>
<accession>A0A6J4JCV5</accession>
<sequence>RGYSKAGIELNMGNLVPELTVNLDGIFWHPLSTDADMQVSKKMFPLAHAVERVQQQLDEMEKTGGVPLMTFT</sequence>
<dbReference type="EMBL" id="CADCTR010000935">
    <property type="protein sequence ID" value="CAA9272944.1"/>
    <property type="molecule type" value="Genomic_DNA"/>
</dbReference>
<organism evidence="1">
    <name type="scientific">uncultured Chloroflexia bacterium</name>
    <dbReference type="NCBI Taxonomy" id="1672391"/>
    <lineage>
        <taxon>Bacteria</taxon>
        <taxon>Bacillati</taxon>
        <taxon>Chloroflexota</taxon>
        <taxon>Chloroflexia</taxon>
        <taxon>environmental samples</taxon>
    </lineage>
</organism>
<evidence type="ECO:0000313" key="1">
    <source>
        <dbReference type="EMBL" id="CAA9272944.1"/>
    </source>
</evidence>
<gene>
    <name evidence="1" type="ORF">AVDCRST_MAG93-2728</name>
</gene>